<feature type="domain" description="DUF4168" evidence="1">
    <location>
        <begin position="43"/>
        <end position="137"/>
    </location>
</feature>
<protein>
    <recommendedName>
        <fullName evidence="1">DUF4168 domain-containing protein</fullName>
    </recommendedName>
</protein>
<name>A0A1E5QNF3_9CYAN</name>
<dbReference type="STRING" id="1781255.BH720_07135"/>
<dbReference type="AlphaFoldDB" id="A0A1E5QNF3"/>
<gene>
    <name evidence="2" type="ORF">BH720_07135</name>
</gene>
<dbReference type="InterPro" id="IPR025433">
    <property type="entry name" value="DUF4168"/>
</dbReference>
<evidence type="ECO:0000313" key="2">
    <source>
        <dbReference type="EMBL" id="OEJ75873.1"/>
    </source>
</evidence>
<dbReference type="EMBL" id="MJGC01000043">
    <property type="protein sequence ID" value="OEJ75873.1"/>
    <property type="molecule type" value="Genomic_DNA"/>
</dbReference>
<reference evidence="2" key="1">
    <citation type="submission" date="2016-09" db="EMBL/GenBank/DDBJ databases">
        <title>Draft genome of thermotolerant cyanobacterium Desertifilum sp. strain IPPAS B-1220.</title>
        <authorList>
            <person name="Sinetova M.A."/>
            <person name="Bolakhan K."/>
            <person name="Zayadan B.K."/>
            <person name="Mironov K.S."/>
            <person name="Ustinova V."/>
            <person name="Kupriyanova E.V."/>
            <person name="Sidorov R.A."/>
            <person name="Skrypnik A.N."/>
            <person name="Gogoleva N.E."/>
            <person name="Gogolev Y.V."/>
            <person name="Los D.A."/>
        </authorList>
    </citation>
    <scope>NUCLEOTIDE SEQUENCE [LARGE SCALE GENOMIC DNA]</scope>
    <source>
        <strain evidence="2">IPPAS B-1220</strain>
    </source>
</reference>
<dbReference type="Pfam" id="PF13767">
    <property type="entry name" value="DUF4168"/>
    <property type="match status" value="1"/>
</dbReference>
<comment type="caution">
    <text evidence="2">The sequence shown here is derived from an EMBL/GenBank/DDBJ whole genome shotgun (WGS) entry which is preliminary data.</text>
</comment>
<accession>A0A1E5QNF3</accession>
<organism evidence="2">
    <name type="scientific">Desertifilum tharense IPPAS B-1220</name>
    <dbReference type="NCBI Taxonomy" id="1781255"/>
    <lineage>
        <taxon>Bacteria</taxon>
        <taxon>Bacillati</taxon>
        <taxon>Cyanobacteriota</taxon>
        <taxon>Cyanophyceae</taxon>
        <taxon>Desertifilales</taxon>
        <taxon>Desertifilaceae</taxon>
        <taxon>Desertifilum</taxon>
    </lineage>
</organism>
<proteinExistence type="predicted"/>
<evidence type="ECO:0000259" key="1">
    <source>
        <dbReference type="Pfam" id="PF13767"/>
    </source>
</evidence>
<sequence>MVSHSLLVAGIAALGVLSGLVPSWNGRSSALEFSQTAQAQSFSADKIQSFARSTLEIELAREAALQSLGAEGRGIRFECDLGAGTVANLSSFSGETRQQIQSFCNQSQAILQQNGLSAADFRQIKTTYERNPAQYTQITGAFQRLCQEGRFRNLQICR</sequence>